<feature type="transmembrane region" description="Helical" evidence="1">
    <location>
        <begin position="354"/>
        <end position="376"/>
    </location>
</feature>
<feature type="transmembrane region" description="Helical" evidence="1">
    <location>
        <begin position="388"/>
        <end position="410"/>
    </location>
</feature>
<dbReference type="InterPro" id="IPR047831">
    <property type="entry name" value="GPR180/TMEM145"/>
</dbReference>
<dbReference type="AlphaFoldDB" id="A0A7S4NZA4"/>
<dbReference type="PANTHER" id="PTHR23252">
    <property type="entry name" value="INTIMAL THICKNESS RECEPTOR-RELATED"/>
    <property type="match status" value="1"/>
</dbReference>
<feature type="transmembrane region" description="Helical" evidence="1">
    <location>
        <begin position="430"/>
        <end position="450"/>
    </location>
</feature>
<reference evidence="3" key="1">
    <citation type="submission" date="2021-01" db="EMBL/GenBank/DDBJ databases">
        <authorList>
            <person name="Corre E."/>
            <person name="Pelletier E."/>
            <person name="Niang G."/>
            <person name="Scheremetjew M."/>
            <person name="Finn R."/>
            <person name="Kale V."/>
            <person name="Holt S."/>
            <person name="Cochrane G."/>
            <person name="Meng A."/>
            <person name="Brown T."/>
            <person name="Cohen L."/>
        </authorList>
    </citation>
    <scope>NUCLEOTIDE SEQUENCE</scope>
    <source>
        <strain evidence="3">CCMP 2712</strain>
    </source>
</reference>
<accession>A0A7S4NZA4</accession>
<dbReference type="GO" id="GO:0007186">
    <property type="term" value="P:G protein-coupled receptor signaling pathway"/>
    <property type="evidence" value="ECO:0007669"/>
    <property type="project" value="InterPro"/>
</dbReference>
<feature type="transmembrane region" description="Helical" evidence="1">
    <location>
        <begin position="462"/>
        <end position="479"/>
    </location>
</feature>
<sequence length="659" mass="74842">MEQRQRDWFQTFREHRRLEGSAHNRAHAILPFPCRGSAKEGAARRRVHGFDLRRTPLWVMTRLLLSVWSFRDMLQEALKQLLTHVLYVLLTNSKGESSKYLRRTFLLLSLLLFNVTTTHAKVFREVVVSSDKWIYLTKFIFDTSGEGKVIYSIQAGGQLASSSPVQCSTCNAYLNCNVLPCKTSSEKISCSVLSEAKMQNFANGTCMVSSPWVDSVSCAEYNQNLQLSWSDCTASTAGYTKLLFYSDVADSFSNWDAVYHDETLTCEDRVARAAFVVNLEPGMISQSEITVSKSGVPHIWYVVIANCQGSLNPNTPNIEAGVNISLYNKGWTLNSDLQISCRGSCQFGVDEQGLWAITLSFLILYTLEGLLFVCIARHFMQKRLMHELHWFLFFAFFAYWLASDLEFAYYDGYQKSGVGNDTLSIFARSLEMMGFIIFINVLIVIARGWPITTTKLSRKSENVFLTMIIILVYVALYFADMLRAPGDNSYLYSNWAGYMFIAMNLVLLILFLNLIRRTYIFEKRLVKRLFYRRFAFIFSLWFIQLPIFVGIASSLSVWNQAKVMYAIQRGIQLLAFCLIPLIQNPSNAYEVRHSPSELLILTITLFLSLSYPSFSPPPPLYACPTIVSVRLSRSTLSSTTTMLASPPLPDSCGCSPWVP</sequence>
<name>A0A7S4NZA4_GUITH</name>
<proteinExistence type="predicted"/>
<evidence type="ECO:0000313" key="3">
    <source>
        <dbReference type="EMBL" id="CAE2316549.1"/>
    </source>
</evidence>
<keyword evidence="1" id="KW-1133">Transmembrane helix</keyword>
<dbReference type="EMBL" id="HBKN01031599">
    <property type="protein sequence ID" value="CAE2316549.1"/>
    <property type="molecule type" value="Transcribed_RNA"/>
</dbReference>
<dbReference type="GO" id="GO:0019236">
    <property type="term" value="P:response to pheromone"/>
    <property type="evidence" value="ECO:0007669"/>
    <property type="project" value="InterPro"/>
</dbReference>
<dbReference type="InterPro" id="IPR019336">
    <property type="entry name" value="GPR180/TMEM145_TM"/>
</dbReference>
<gene>
    <name evidence="3" type="ORF">GTHE00462_LOCUS24565</name>
</gene>
<feature type="transmembrane region" description="Helical" evidence="1">
    <location>
        <begin position="495"/>
        <end position="515"/>
    </location>
</feature>
<evidence type="ECO:0000256" key="1">
    <source>
        <dbReference type="SAM" id="Phobius"/>
    </source>
</evidence>
<keyword evidence="1" id="KW-0472">Membrane</keyword>
<dbReference type="Pfam" id="PF10192">
    <property type="entry name" value="GPR180-TMEM145_TM"/>
    <property type="match status" value="1"/>
</dbReference>
<organism evidence="3">
    <name type="scientific">Guillardia theta</name>
    <name type="common">Cryptophyte</name>
    <name type="synonym">Cryptomonas phi</name>
    <dbReference type="NCBI Taxonomy" id="55529"/>
    <lineage>
        <taxon>Eukaryota</taxon>
        <taxon>Cryptophyceae</taxon>
        <taxon>Pyrenomonadales</taxon>
        <taxon>Geminigeraceae</taxon>
        <taxon>Guillardia</taxon>
    </lineage>
</organism>
<protein>
    <recommendedName>
        <fullName evidence="2">GPR180/TMEM145 transmembrane domain-containing protein</fullName>
    </recommendedName>
</protein>
<feature type="transmembrane region" description="Helical" evidence="1">
    <location>
        <begin position="536"/>
        <end position="557"/>
    </location>
</feature>
<evidence type="ECO:0000259" key="2">
    <source>
        <dbReference type="Pfam" id="PF10192"/>
    </source>
</evidence>
<dbReference type="PANTHER" id="PTHR23252:SF24">
    <property type="entry name" value="TRANSMEMBRANE PROTEIN 145"/>
    <property type="match status" value="1"/>
</dbReference>
<keyword evidence="1" id="KW-0812">Transmembrane</keyword>
<feature type="domain" description="GPR180/TMEM145 transmembrane" evidence="2">
    <location>
        <begin position="372"/>
        <end position="578"/>
    </location>
</feature>